<sequence length="107" mass="11968">MQKREKKTKKQEETMVHVDYTAAESSGTLFTIVVDIGTDFLSFFVILHAIAACASIPLLPVEKEELETTASRPGEQVDRREWDAGFRGQTPAKATRSEPDEVKDEGR</sequence>
<accession>G0NDM9</accession>
<gene>
    <name evidence="2" type="ORF">CAEBREN_19496</name>
</gene>
<dbReference type="HOGENOM" id="CLU_2212280_0_0_1"/>
<evidence type="ECO:0000256" key="1">
    <source>
        <dbReference type="SAM" id="MobiDB-lite"/>
    </source>
</evidence>
<dbReference type="EMBL" id="GL379868">
    <property type="protein sequence ID" value="EGT58357.1"/>
    <property type="molecule type" value="Genomic_DNA"/>
</dbReference>
<reference evidence="3" key="1">
    <citation type="submission" date="2011-07" db="EMBL/GenBank/DDBJ databases">
        <authorList>
            <consortium name="Caenorhabditis brenneri Sequencing and Analysis Consortium"/>
            <person name="Wilson R.K."/>
        </authorList>
    </citation>
    <scope>NUCLEOTIDE SEQUENCE [LARGE SCALE GENOMIC DNA]</scope>
    <source>
        <strain evidence="3">PB2801</strain>
    </source>
</reference>
<dbReference type="Proteomes" id="UP000008068">
    <property type="component" value="Unassembled WGS sequence"/>
</dbReference>
<evidence type="ECO:0000313" key="2">
    <source>
        <dbReference type="EMBL" id="EGT58357.1"/>
    </source>
</evidence>
<keyword evidence="3" id="KW-1185">Reference proteome</keyword>
<feature type="region of interest" description="Disordered" evidence="1">
    <location>
        <begin position="66"/>
        <end position="107"/>
    </location>
</feature>
<name>G0NDM9_CAEBE</name>
<feature type="compositionally biased region" description="Basic and acidic residues" evidence="1">
    <location>
        <begin position="95"/>
        <end position="107"/>
    </location>
</feature>
<organism evidence="3">
    <name type="scientific">Caenorhabditis brenneri</name>
    <name type="common">Nematode worm</name>
    <dbReference type="NCBI Taxonomy" id="135651"/>
    <lineage>
        <taxon>Eukaryota</taxon>
        <taxon>Metazoa</taxon>
        <taxon>Ecdysozoa</taxon>
        <taxon>Nematoda</taxon>
        <taxon>Chromadorea</taxon>
        <taxon>Rhabditida</taxon>
        <taxon>Rhabditina</taxon>
        <taxon>Rhabditomorpha</taxon>
        <taxon>Rhabditoidea</taxon>
        <taxon>Rhabditidae</taxon>
        <taxon>Peloderinae</taxon>
        <taxon>Caenorhabditis</taxon>
    </lineage>
</organism>
<feature type="compositionally biased region" description="Basic and acidic residues" evidence="1">
    <location>
        <begin position="75"/>
        <end position="84"/>
    </location>
</feature>
<dbReference type="AlphaFoldDB" id="G0NDM9"/>
<evidence type="ECO:0000313" key="3">
    <source>
        <dbReference type="Proteomes" id="UP000008068"/>
    </source>
</evidence>
<proteinExistence type="predicted"/>
<dbReference type="InParanoid" id="G0NDM9"/>
<protein>
    <submittedName>
        <fullName evidence="2">Uncharacterized protein</fullName>
    </submittedName>
</protein>